<feature type="transmembrane region" description="Helical" evidence="7">
    <location>
        <begin position="357"/>
        <end position="376"/>
    </location>
</feature>
<feature type="transmembrane region" description="Helical" evidence="7">
    <location>
        <begin position="183"/>
        <end position="201"/>
    </location>
</feature>
<dbReference type="GO" id="GO:0016020">
    <property type="term" value="C:membrane"/>
    <property type="evidence" value="ECO:0007669"/>
    <property type="project" value="UniProtKB-SubCell"/>
</dbReference>
<comment type="subcellular location">
    <subcellularLocation>
        <location evidence="1">Membrane</location>
        <topology evidence="1">Multi-pass membrane protein</topology>
    </subcellularLocation>
</comment>
<evidence type="ECO:0000313" key="11">
    <source>
        <dbReference type="Proteomes" id="UP000297472"/>
    </source>
</evidence>
<reference evidence="10 11" key="1">
    <citation type="submission" date="2019-03" db="EMBL/GenBank/DDBJ databases">
        <title>Genomics of glacier-inhabiting Cryobacterium strains.</title>
        <authorList>
            <person name="Liu Q."/>
            <person name="Xin Y.-H."/>
        </authorList>
    </citation>
    <scope>NUCLEOTIDE SEQUENCE [LARGE SCALE GENOMIC DNA]</scope>
    <source>
        <strain evidence="10 11">TMT1-51</strain>
    </source>
</reference>
<feature type="transmembrane region" description="Helical" evidence="7">
    <location>
        <begin position="324"/>
        <end position="345"/>
    </location>
</feature>
<dbReference type="GO" id="GO:0015297">
    <property type="term" value="F:antiporter activity"/>
    <property type="evidence" value="ECO:0007669"/>
    <property type="project" value="InterPro"/>
</dbReference>
<dbReference type="Proteomes" id="UP000297472">
    <property type="component" value="Unassembled WGS sequence"/>
</dbReference>
<keyword evidence="4 7" id="KW-0812">Transmembrane</keyword>
<dbReference type="EMBL" id="SOHA01000005">
    <property type="protein sequence ID" value="TFD33483.1"/>
    <property type="molecule type" value="Genomic_DNA"/>
</dbReference>
<evidence type="ECO:0000256" key="4">
    <source>
        <dbReference type="ARBA" id="ARBA00022692"/>
    </source>
</evidence>
<keyword evidence="3" id="KW-0813">Transport</keyword>
<accession>A0A4Y8JYT0</accession>
<organism evidence="10 11">
    <name type="scientific">Cryobacterium cryoconiti</name>
    <dbReference type="NCBI Taxonomy" id="1259239"/>
    <lineage>
        <taxon>Bacteria</taxon>
        <taxon>Bacillati</taxon>
        <taxon>Actinomycetota</taxon>
        <taxon>Actinomycetes</taxon>
        <taxon>Micrococcales</taxon>
        <taxon>Microbacteriaceae</taxon>
        <taxon>Cryobacterium</taxon>
    </lineage>
</organism>
<dbReference type="GO" id="GO:1902600">
    <property type="term" value="P:proton transmembrane transport"/>
    <property type="evidence" value="ECO:0007669"/>
    <property type="project" value="InterPro"/>
</dbReference>
<gene>
    <name evidence="10" type="ORF">E3T49_02770</name>
</gene>
<name>A0A4Y8JYT0_9MICO</name>
<dbReference type="Gene3D" id="3.40.50.720">
    <property type="entry name" value="NAD(P)-binding Rossmann-like Domain"/>
    <property type="match status" value="1"/>
</dbReference>
<dbReference type="Gene3D" id="1.20.1530.20">
    <property type="match status" value="1"/>
</dbReference>
<dbReference type="Pfam" id="PF00999">
    <property type="entry name" value="Na_H_Exchanger"/>
    <property type="match status" value="1"/>
</dbReference>
<keyword evidence="5 7" id="KW-1133">Transmembrane helix</keyword>
<evidence type="ECO:0000256" key="5">
    <source>
        <dbReference type="ARBA" id="ARBA00022989"/>
    </source>
</evidence>
<feature type="transmembrane region" description="Helical" evidence="7">
    <location>
        <begin position="236"/>
        <end position="255"/>
    </location>
</feature>
<evidence type="ECO:0000256" key="6">
    <source>
        <dbReference type="ARBA" id="ARBA00023136"/>
    </source>
</evidence>
<feature type="transmembrane region" description="Helical" evidence="7">
    <location>
        <begin position="208"/>
        <end position="230"/>
    </location>
</feature>
<feature type="transmembrane region" description="Helical" evidence="7">
    <location>
        <begin position="149"/>
        <end position="171"/>
    </location>
</feature>
<feature type="transmembrane region" description="Helical" evidence="7">
    <location>
        <begin position="116"/>
        <end position="137"/>
    </location>
</feature>
<dbReference type="InterPro" id="IPR006153">
    <property type="entry name" value="Cation/H_exchanger_TM"/>
</dbReference>
<comment type="caution">
    <text evidence="10">The sequence shown here is derived from an EMBL/GenBank/DDBJ whole genome shotgun (WGS) entry which is preliminary data.</text>
</comment>
<evidence type="ECO:0000256" key="7">
    <source>
        <dbReference type="SAM" id="Phobius"/>
    </source>
</evidence>
<feature type="transmembrane region" description="Helical" evidence="7">
    <location>
        <begin position="296"/>
        <end position="317"/>
    </location>
</feature>
<protein>
    <submittedName>
        <fullName evidence="10">Sodium:proton exchanger</fullName>
    </submittedName>
</protein>
<dbReference type="InterPro" id="IPR003148">
    <property type="entry name" value="RCK_N"/>
</dbReference>
<feature type="transmembrane region" description="Helical" evidence="7">
    <location>
        <begin position="57"/>
        <end position="76"/>
    </location>
</feature>
<feature type="transmembrane region" description="Helical" evidence="7">
    <location>
        <begin position="32"/>
        <end position="51"/>
    </location>
</feature>
<dbReference type="GO" id="GO:0006813">
    <property type="term" value="P:potassium ion transport"/>
    <property type="evidence" value="ECO:0007669"/>
    <property type="project" value="InterPro"/>
</dbReference>
<comment type="similarity">
    <text evidence="2">Belongs to the monovalent cation:proton antiporter 2 (CPA2) transporter (TC 2.A.37) family.</text>
</comment>
<feature type="transmembrane region" description="Helical" evidence="7">
    <location>
        <begin position="267"/>
        <end position="284"/>
    </location>
</feature>
<dbReference type="SUPFAM" id="SSF51735">
    <property type="entry name" value="NAD(P)-binding Rossmann-fold domains"/>
    <property type="match status" value="1"/>
</dbReference>
<dbReference type="InterPro" id="IPR038770">
    <property type="entry name" value="Na+/solute_symporter_sf"/>
</dbReference>
<dbReference type="RefSeq" id="WP_134423668.1">
    <property type="nucleotide sequence ID" value="NZ_SOHA01000005.1"/>
</dbReference>
<evidence type="ECO:0000259" key="8">
    <source>
        <dbReference type="Pfam" id="PF00999"/>
    </source>
</evidence>
<feature type="domain" description="RCK N-terminal" evidence="9">
    <location>
        <begin position="410"/>
        <end position="520"/>
    </location>
</feature>
<evidence type="ECO:0000259" key="9">
    <source>
        <dbReference type="Pfam" id="PF02254"/>
    </source>
</evidence>
<dbReference type="AlphaFoldDB" id="A0A4Y8JYT0"/>
<evidence type="ECO:0000256" key="1">
    <source>
        <dbReference type="ARBA" id="ARBA00004141"/>
    </source>
</evidence>
<dbReference type="InterPro" id="IPR036291">
    <property type="entry name" value="NAD(P)-bd_dom_sf"/>
</dbReference>
<feature type="domain" description="Cation/H+ exchanger transmembrane" evidence="8">
    <location>
        <begin position="17"/>
        <end position="369"/>
    </location>
</feature>
<proteinExistence type="inferred from homology"/>
<feature type="transmembrane region" description="Helical" evidence="7">
    <location>
        <begin position="88"/>
        <end position="110"/>
    </location>
</feature>
<dbReference type="OrthoDB" id="3418949at2"/>
<sequence>MVVGLDPFATMAAVLTVAAIVAFIAHRARQPLIVAFILVGVIVGPSLLGWVEEKGTLELLAEIGIAILLFLVGLRLDIRLVKSIGRVALVTGLGQVLFTSLVGFGLALLFGMPVVVAAYVAVALTFSSTIIIVKLLSDKRELDELHGRIALGFLIVQDIVVIVVMIVLSSFGSERDGSLMEQILFVLLAAIGLIGGLAVAMRWVLPRLLTFVANSPELLIVCSIAWAVAVAALTDYLGFSVEVGAFLAGFALASTRFRESIASSLSGIRDFLLLFFFIALGAQLDFSSIGEQVPAALAFSAFVLIGNPLIVLVIMGVMGYPKRVSFLAGLAVAQISEFSLILVALGRDLGHVDNDTVGLVTLVGMITIGTSTYMILYSKQLFAVLEPVLGIFERRRTINVSLPEPKAYDVIVFGNGRFGRRLIEEFAILGYSVLVVDWDPYAKIGLDNAAIADRVSLVHGDARNIEFPASLPLRTAKWVVSTIPNVEINKVLAISLRDHGATAPIAVTVHREAEAAEFSREIDEKIVNLVLEPFDDAADDAIAALRAL</sequence>
<dbReference type="PANTHER" id="PTHR42751">
    <property type="entry name" value="SODIUM/HYDROGEN EXCHANGER FAMILY/TRKA DOMAIN PROTEIN"/>
    <property type="match status" value="1"/>
</dbReference>
<evidence type="ECO:0000256" key="2">
    <source>
        <dbReference type="ARBA" id="ARBA00005551"/>
    </source>
</evidence>
<keyword evidence="11" id="KW-1185">Reference proteome</keyword>
<evidence type="ECO:0000256" key="3">
    <source>
        <dbReference type="ARBA" id="ARBA00022448"/>
    </source>
</evidence>
<dbReference type="Pfam" id="PF02254">
    <property type="entry name" value="TrkA_N"/>
    <property type="match status" value="1"/>
</dbReference>
<feature type="transmembrane region" description="Helical" evidence="7">
    <location>
        <begin position="6"/>
        <end position="25"/>
    </location>
</feature>
<keyword evidence="6 7" id="KW-0472">Membrane</keyword>
<dbReference type="PANTHER" id="PTHR42751:SF3">
    <property type="entry name" value="SODIUM_GLUTAMATE SYMPORTER"/>
    <property type="match status" value="1"/>
</dbReference>
<evidence type="ECO:0000313" key="10">
    <source>
        <dbReference type="EMBL" id="TFD33483.1"/>
    </source>
</evidence>